<evidence type="ECO:0000313" key="2">
    <source>
        <dbReference type="Proteomes" id="UP000321234"/>
    </source>
</evidence>
<name>A0A5C8ZH25_9ACTN</name>
<organism evidence="1 2">
    <name type="scientific">Quadrisphaera setariae</name>
    <dbReference type="NCBI Taxonomy" id="2593304"/>
    <lineage>
        <taxon>Bacteria</taxon>
        <taxon>Bacillati</taxon>
        <taxon>Actinomycetota</taxon>
        <taxon>Actinomycetes</taxon>
        <taxon>Kineosporiales</taxon>
        <taxon>Kineosporiaceae</taxon>
        <taxon>Quadrisphaera</taxon>
    </lineage>
</organism>
<comment type="caution">
    <text evidence="1">The sequence shown here is derived from an EMBL/GenBank/DDBJ whole genome shotgun (WGS) entry which is preliminary data.</text>
</comment>
<proteinExistence type="predicted"/>
<dbReference type="EMBL" id="VKAC01000005">
    <property type="protein sequence ID" value="TXR56471.1"/>
    <property type="molecule type" value="Genomic_DNA"/>
</dbReference>
<dbReference type="Proteomes" id="UP000321234">
    <property type="component" value="Unassembled WGS sequence"/>
</dbReference>
<evidence type="ECO:0000313" key="1">
    <source>
        <dbReference type="EMBL" id="TXR56471.1"/>
    </source>
</evidence>
<dbReference type="AlphaFoldDB" id="A0A5C8ZH25"/>
<reference evidence="1 2" key="1">
    <citation type="submission" date="2019-07" db="EMBL/GenBank/DDBJ databases">
        <title>Quadrisphaera sp. strain DD2A genome sequencing and assembly.</title>
        <authorList>
            <person name="Kim I."/>
        </authorList>
    </citation>
    <scope>NUCLEOTIDE SEQUENCE [LARGE SCALE GENOMIC DNA]</scope>
    <source>
        <strain evidence="1 2">DD2A</strain>
    </source>
</reference>
<protein>
    <submittedName>
        <fullName evidence="1">Uncharacterized protein</fullName>
    </submittedName>
</protein>
<dbReference type="RefSeq" id="WP_147926264.1">
    <property type="nucleotide sequence ID" value="NZ_VKAC01000005.1"/>
</dbReference>
<gene>
    <name evidence="1" type="ORF">FMM08_10310</name>
</gene>
<keyword evidence="2" id="KW-1185">Reference proteome</keyword>
<accession>A0A5C8ZH25</accession>
<sequence>MSTNTTALPDANDIAIALATRARTAGNDPAPVLALLGTYLDERPSDDDRRNLMFELVAVQAHAMGTAGDLLDAIHAAQQDDGGAL</sequence>